<evidence type="ECO:0000256" key="2">
    <source>
        <dbReference type="SAM" id="MobiDB-lite"/>
    </source>
</evidence>
<name>A0A9P4Y355_CRYP1</name>
<dbReference type="InterPro" id="IPR029058">
    <property type="entry name" value="AB_hydrolase_fold"/>
</dbReference>
<dbReference type="Pfam" id="PF07859">
    <property type="entry name" value="Abhydrolase_3"/>
    <property type="match status" value="1"/>
</dbReference>
<accession>A0A9P4Y355</accession>
<dbReference type="RefSeq" id="XP_040776590.1">
    <property type="nucleotide sequence ID" value="XM_040918872.1"/>
</dbReference>
<evidence type="ECO:0000256" key="1">
    <source>
        <dbReference type="ARBA" id="ARBA00022801"/>
    </source>
</evidence>
<sequence length="462" mass="50409">MSAATLTRPPPTHASQAVRRPTESQHDNGSLDHMHRKRKRQKKSRYPPPFTQKVGLAAQVYGLQGLLGTATWFQGWREWLYPPGGGPNIVKAYEVRPSFGVRIFFPVSYDLTSPQTLPTVFSIHGGGFCLGAARDDDEWNRAFADSQEMLVISLPYSKAPRAPFPAALHDLESLYLAVLSDESLPIDRTSVAVLGYDAGGNLALGLSQLLAMRKNTVFPSAAVSISGYLDLERSAAEKSQNRPYRADLLPWPRNGTVDPLASTHEAYVWGYTPYGHDLRDPLLSPAYATWTDEDGAGASGAGRGGQGGRSGGLPQHVCLVGAELDMLAHESWRLACRLVRDGGVKRGDGQYEKWRVPDPDADDLSEKICGRGQSGQGEMDQKADDGLSLRHRSGFEVRWANTGSASPDGSVKWILVPDELHGFDRVVASRAGATQLQPAQHRDTNACVGEIGEWLRETVWGI</sequence>
<dbReference type="GO" id="GO:0016787">
    <property type="term" value="F:hydrolase activity"/>
    <property type="evidence" value="ECO:0007669"/>
    <property type="project" value="UniProtKB-KW"/>
</dbReference>
<dbReference type="InterPro" id="IPR013094">
    <property type="entry name" value="AB_hydrolase_3"/>
</dbReference>
<dbReference type="OrthoDB" id="408631at2759"/>
<organism evidence="4 5">
    <name type="scientific">Cryphonectria parasitica (strain ATCC 38755 / EP155)</name>
    <dbReference type="NCBI Taxonomy" id="660469"/>
    <lineage>
        <taxon>Eukaryota</taxon>
        <taxon>Fungi</taxon>
        <taxon>Dikarya</taxon>
        <taxon>Ascomycota</taxon>
        <taxon>Pezizomycotina</taxon>
        <taxon>Sordariomycetes</taxon>
        <taxon>Sordariomycetidae</taxon>
        <taxon>Diaporthales</taxon>
        <taxon>Cryphonectriaceae</taxon>
        <taxon>Cryphonectria-Endothia species complex</taxon>
        <taxon>Cryphonectria</taxon>
    </lineage>
</organism>
<protein>
    <submittedName>
        <fullName evidence="4">Alpha/beta-hydrolase</fullName>
    </submittedName>
</protein>
<keyword evidence="1" id="KW-0378">Hydrolase</keyword>
<dbReference type="Gene3D" id="3.40.50.1820">
    <property type="entry name" value="alpha/beta hydrolase"/>
    <property type="match status" value="1"/>
</dbReference>
<dbReference type="EMBL" id="MU032347">
    <property type="protein sequence ID" value="KAF3765629.1"/>
    <property type="molecule type" value="Genomic_DNA"/>
</dbReference>
<dbReference type="InterPro" id="IPR050300">
    <property type="entry name" value="GDXG_lipolytic_enzyme"/>
</dbReference>
<evidence type="ECO:0000313" key="5">
    <source>
        <dbReference type="Proteomes" id="UP000803844"/>
    </source>
</evidence>
<dbReference type="SUPFAM" id="SSF53474">
    <property type="entry name" value="alpha/beta-Hydrolases"/>
    <property type="match status" value="1"/>
</dbReference>
<feature type="compositionally biased region" description="Basic residues" evidence="2">
    <location>
        <begin position="34"/>
        <end position="45"/>
    </location>
</feature>
<comment type="caution">
    <text evidence="4">The sequence shown here is derived from an EMBL/GenBank/DDBJ whole genome shotgun (WGS) entry which is preliminary data.</text>
</comment>
<reference evidence="4" key="1">
    <citation type="journal article" date="2020" name="Phytopathology">
        <title>Genome sequence of the chestnut blight fungus Cryphonectria parasitica EP155: A fundamental resource for an archetypical invasive plant pathogen.</title>
        <authorList>
            <person name="Crouch J.A."/>
            <person name="Dawe A."/>
            <person name="Aerts A."/>
            <person name="Barry K."/>
            <person name="Churchill A.C.L."/>
            <person name="Grimwood J."/>
            <person name="Hillman B."/>
            <person name="Milgroom M.G."/>
            <person name="Pangilinan J."/>
            <person name="Smith M."/>
            <person name="Salamov A."/>
            <person name="Schmutz J."/>
            <person name="Yadav J."/>
            <person name="Grigoriev I.V."/>
            <person name="Nuss D."/>
        </authorList>
    </citation>
    <scope>NUCLEOTIDE SEQUENCE</scope>
    <source>
        <strain evidence="4">EP155</strain>
    </source>
</reference>
<dbReference type="GeneID" id="63836001"/>
<keyword evidence="5" id="KW-1185">Reference proteome</keyword>
<dbReference type="AlphaFoldDB" id="A0A9P4Y355"/>
<feature type="domain" description="Alpha/beta hydrolase fold-3" evidence="3">
    <location>
        <begin position="121"/>
        <end position="342"/>
    </location>
</feature>
<dbReference type="Proteomes" id="UP000803844">
    <property type="component" value="Unassembled WGS sequence"/>
</dbReference>
<dbReference type="PANTHER" id="PTHR48081">
    <property type="entry name" value="AB HYDROLASE SUPERFAMILY PROTEIN C4A8.06C"/>
    <property type="match status" value="1"/>
</dbReference>
<feature type="region of interest" description="Disordered" evidence="2">
    <location>
        <begin position="1"/>
        <end position="50"/>
    </location>
</feature>
<evidence type="ECO:0000259" key="3">
    <source>
        <dbReference type="Pfam" id="PF07859"/>
    </source>
</evidence>
<gene>
    <name evidence="4" type="ORF">M406DRAFT_289845</name>
</gene>
<feature type="compositionally biased region" description="Basic and acidic residues" evidence="2">
    <location>
        <begin position="20"/>
        <end position="33"/>
    </location>
</feature>
<evidence type="ECO:0000313" key="4">
    <source>
        <dbReference type="EMBL" id="KAF3765629.1"/>
    </source>
</evidence>
<dbReference type="PANTHER" id="PTHR48081:SF8">
    <property type="entry name" value="ALPHA_BETA HYDROLASE FOLD-3 DOMAIN-CONTAINING PROTEIN-RELATED"/>
    <property type="match status" value="1"/>
</dbReference>
<proteinExistence type="predicted"/>